<feature type="transmembrane region" description="Helical" evidence="1">
    <location>
        <begin position="326"/>
        <end position="344"/>
    </location>
</feature>
<accession>A0A1T3NUM1</accession>
<reference evidence="3 4" key="1">
    <citation type="submission" date="2017-03" db="EMBL/GenBank/DDBJ databases">
        <title>Draft genome sequence of Streptomyces scabrisporus NF3, endophyte isolated from Amphipterygium adstringens.</title>
        <authorList>
            <person name="Vazquez M."/>
            <person name="Ceapa C.D."/>
            <person name="Rodriguez Luna D."/>
            <person name="Sanchez Esquivel S."/>
        </authorList>
    </citation>
    <scope>NUCLEOTIDE SEQUENCE [LARGE SCALE GENOMIC DNA]</scope>
    <source>
        <strain evidence="3 4">NF3</strain>
    </source>
</reference>
<evidence type="ECO:0000313" key="4">
    <source>
        <dbReference type="Proteomes" id="UP000190037"/>
    </source>
</evidence>
<keyword evidence="4" id="KW-1185">Reference proteome</keyword>
<evidence type="ECO:0000256" key="1">
    <source>
        <dbReference type="SAM" id="Phobius"/>
    </source>
</evidence>
<feature type="transmembrane region" description="Helical" evidence="1">
    <location>
        <begin position="120"/>
        <end position="138"/>
    </location>
</feature>
<proteinExistence type="predicted"/>
<feature type="transmembrane region" description="Helical" evidence="1">
    <location>
        <begin position="227"/>
        <end position="247"/>
    </location>
</feature>
<keyword evidence="1" id="KW-0812">Transmembrane</keyword>
<feature type="transmembrane region" description="Helical" evidence="1">
    <location>
        <begin position="95"/>
        <end position="114"/>
    </location>
</feature>
<organism evidence="3 4">
    <name type="scientific">Embleya scabrispora</name>
    <dbReference type="NCBI Taxonomy" id="159449"/>
    <lineage>
        <taxon>Bacteria</taxon>
        <taxon>Bacillati</taxon>
        <taxon>Actinomycetota</taxon>
        <taxon>Actinomycetes</taxon>
        <taxon>Kitasatosporales</taxon>
        <taxon>Streptomycetaceae</taxon>
        <taxon>Embleya</taxon>
    </lineage>
</organism>
<evidence type="ECO:0000313" key="3">
    <source>
        <dbReference type="EMBL" id="OPC80488.1"/>
    </source>
</evidence>
<dbReference type="EMBL" id="MWQN01000001">
    <property type="protein sequence ID" value="OPC80488.1"/>
    <property type="molecule type" value="Genomic_DNA"/>
</dbReference>
<dbReference type="STRING" id="159449.B4N89_05560"/>
<feature type="domain" description="DUF418" evidence="2">
    <location>
        <begin position="282"/>
        <end position="390"/>
    </location>
</feature>
<feature type="transmembrane region" description="Helical" evidence="1">
    <location>
        <begin position="356"/>
        <end position="373"/>
    </location>
</feature>
<dbReference type="Pfam" id="PF04235">
    <property type="entry name" value="DUF418"/>
    <property type="match status" value="1"/>
</dbReference>
<dbReference type="AlphaFoldDB" id="A0A1T3NUM1"/>
<feature type="transmembrane region" description="Helical" evidence="1">
    <location>
        <begin position="25"/>
        <end position="44"/>
    </location>
</feature>
<name>A0A1T3NUM1_9ACTN</name>
<dbReference type="InterPro" id="IPR007349">
    <property type="entry name" value="DUF418"/>
</dbReference>
<gene>
    <name evidence="3" type="ORF">B4N89_05560</name>
</gene>
<evidence type="ECO:0000259" key="2">
    <source>
        <dbReference type="Pfam" id="PF04235"/>
    </source>
</evidence>
<sequence>MWAKTGPRAASRAGERRAARRADRIVGVDVARALAVLGMFASHVGPDPYDGGVDTLIQGVTGRASALFALLAGVSLVLMSGRAPLRGWDRGNAAVLTRVLIRAVALLPLGMWLADLDTGVLVILAFYGLYFMLAWPALWLGTRTLVWVAAGWALLGPIASFLLRRVGDTGDVRYAAPGFADWRQGPGHMFETLFLTGSYPAITWMPFVLAGMAVGRLRLGELRVQRALVGIGTALAVLGYGGSWVVVRLFTGDRLARITEPDRVSDVIHGRVGSVPVSDPAWLTVAEGHTGTPFEIVGAIGVALGLVGLALLACRPWLGRIVLDPLVSVGAMALTVYTAHLIVIDRWFPLASGETWRRLIGFFVVTMLLCWAWRHTLRKGPMEAALHLLSALPARWVRGAAGGASARPVAASDGPVR</sequence>
<feature type="transmembrane region" description="Helical" evidence="1">
    <location>
        <begin position="145"/>
        <end position="163"/>
    </location>
</feature>
<protein>
    <recommendedName>
        <fullName evidence="2">DUF418 domain-containing protein</fullName>
    </recommendedName>
</protein>
<dbReference type="Proteomes" id="UP000190037">
    <property type="component" value="Unassembled WGS sequence"/>
</dbReference>
<feature type="transmembrane region" description="Helical" evidence="1">
    <location>
        <begin position="296"/>
        <end position="314"/>
    </location>
</feature>
<dbReference type="PANTHER" id="PTHR30590:SF2">
    <property type="entry name" value="INNER MEMBRANE PROTEIN"/>
    <property type="match status" value="1"/>
</dbReference>
<dbReference type="InterPro" id="IPR052529">
    <property type="entry name" value="Bact_Transport_Assoc"/>
</dbReference>
<feature type="transmembrane region" description="Helical" evidence="1">
    <location>
        <begin position="193"/>
        <end position="215"/>
    </location>
</feature>
<dbReference type="PANTHER" id="PTHR30590">
    <property type="entry name" value="INNER MEMBRANE PROTEIN"/>
    <property type="match status" value="1"/>
</dbReference>
<keyword evidence="1" id="KW-1133">Transmembrane helix</keyword>
<feature type="transmembrane region" description="Helical" evidence="1">
    <location>
        <begin position="64"/>
        <end position="83"/>
    </location>
</feature>
<dbReference type="RefSeq" id="WP_078974746.1">
    <property type="nucleotide sequence ID" value="NZ_MWQN01000001.1"/>
</dbReference>
<dbReference type="OrthoDB" id="4966979at2"/>
<keyword evidence="1" id="KW-0472">Membrane</keyword>
<comment type="caution">
    <text evidence="3">The sequence shown here is derived from an EMBL/GenBank/DDBJ whole genome shotgun (WGS) entry which is preliminary data.</text>
</comment>